<evidence type="ECO:0000313" key="2">
    <source>
        <dbReference type="EMBL" id="KAG1814253.1"/>
    </source>
</evidence>
<feature type="region of interest" description="Disordered" evidence="1">
    <location>
        <begin position="130"/>
        <end position="157"/>
    </location>
</feature>
<protein>
    <submittedName>
        <fullName evidence="2">Uncharacterized protein</fullName>
    </submittedName>
</protein>
<dbReference type="GeneID" id="64627023"/>
<proteinExistence type="predicted"/>
<sequence length="157" mass="17868">MGVKSKANKAHLRNIQSALSRSHKATVKDVSDLEEEHYFAEHIFGPRATNLTAKEESDDDSYIEQPDEGEEDKDNDLQDFINRIDVFGDEDLSSCSDSKDDMEFSVEEEAEIQDEATLLTFSEILFQAQNTAAEGKRQRSKDTRRSKHYTGNSTWTL</sequence>
<feature type="region of interest" description="Disordered" evidence="1">
    <location>
        <begin position="1"/>
        <end position="27"/>
    </location>
</feature>
<comment type="caution">
    <text evidence="2">The sequence shown here is derived from an EMBL/GenBank/DDBJ whole genome shotgun (WGS) entry which is preliminary data.</text>
</comment>
<organism evidence="2 3">
    <name type="scientific">Suillus subaureus</name>
    <dbReference type="NCBI Taxonomy" id="48587"/>
    <lineage>
        <taxon>Eukaryota</taxon>
        <taxon>Fungi</taxon>
        <taxon>Dikarya</taxon>
        <taxon>Basidiomycota</taxon>
        <taxon>Agaricomycotina</taxon>
        <taxon>Agaricomycetes</taxon>
        <taxon>Agaricomycetidae</taxon>
        <taxon>Boletales</taxon>
        <taxon>Suillineae</taxon>
        <taxon>Suillaceae</taxon>
        <taxon>Suillus</taxon>
    </lineage>
</organism>
<dbReference type="EMBL" id="JABBWG010000021">
    <property type="protein sequence ID" value="KAG1814253.1"/>
    <property type="molecule type" value="Genomic_DNA"/>
</dbReference>
<dbReference type="RefSeq" id="XP_041191714.1">
    <property type="nucleotide sequence ID" value="XM_041333006.1"/>
</dbReference>
<feature type="compositionally biased region" description="Basic residues" evidence="1">
    <location>
        <begin position="1"/>
        <end position="12"/>
    </location>
</feature>
<accession>A0A9P7E8M0</accession>
<feature type="compositionally biased region" description="Acidic residues" evidence="1">
    <location>
        <begin position="56"/>
        <end position="74"/>
    </location>
</feature>
<dbReference type="Proteomes" id="UP000807769">
    <property type="component" value="Unassembled WGS sequence"/>
</dbReference>
<dbReference type="AlphaFoldDB" id="A0A9P7E8M0"/>
<reference evidence="2" key="1">
    <citation type="journal article" date="2020" name="New Phytol.">
        <title>Comparative genomics reveals dynamic genome evolution in host specialist ectomycorrhizal fungi.</title>
        <authorList>
            <person name="Lofgren L.A."/>
            <person name="Nguyen N.H."/>
            <person name="Vilgalys R."/>
            <person name="Ruytinx J."/>
            <person name="Liao H.L."/>
            <person name="Branco S."/>
            <person name="Kuo A."/>
            <person name="LaButti K."/>
            <person name="Lipzen A."/>
            <person name="Andreopoulos W."/>
            <person name="Pangilinan J."/>
            <person name="Riley R."/>
            <person name="Hundley H."/>
            <person name="Na H."/>
            <person name="Barry K."/>
            <person name="Grigoriev I.V."/>
            <person name="Stajich J.E."/>
            <person name="Kennedy P.G."/>
        </authorList>
    </citation>
    <scope>NUCLEOTIDE SEQUENCE</scope>
    <source>
        <strain evidence="2">MN1</strain>
    </source>
</reference>
<evidence type="ECO:0000256" key="1">
    <source>
        <dbReference type="SAM" id="MobiDB-lite"/>
    </source>
</evidence>
<evidence type="ECO:0000313" key="3">
    <source>
        <dbReference type="Proteomes" id="UP000807769"/>
    </source>
</evidence>
<dbReference type="OrthoDB" id="2683765at2759"/>
<gene>
    <name evidence="2" type="ORF">BJ212DRAFT_1300580</name>
</gene>
<keyword evidence="3" id="KW-1185">Reference proteome</keyword>
<feature type="region of interest" description="Disordered" evidence="1">
    <location>
        <begin position="45"/>
        <end position="77"/>
    </location>
</feature>
<name>A0A9P7E8M0_9AGAM</name>
<feature type="compositionally biased region" description="Basic and acidic residues" evidence="1">
    <location>
        <begin position="134"/>
        <end position="143"/>
    </location>
</feature>